<evidence type="ECO:0000313" key="6">
    <source>
        <dbReference type="Proteomes" id="UP000198211"/>
    </source>
</evidence>
<feature type="compositionally biased region" description="Polar residues" evidence="3">
    <location>
        <begin position="336"/>
        <end position="346"/>
    </location>
</feature>
<keyword evidence="6" id="KW-1185">Reference proteome</keyword>
<dbReference type="EMBL" id="NBNE01000007">
    <property type="protein sequence ID" value="OWZ24602.1"/>
    <property type="molecule type" value="Genomic_DNA"/>
</dbReference>
<dbReference type="GO" id="GO:0016787">
    <property type="term" value="F:hydrolase activity"/>
    <property type="evidence" value="ECO:0007669"/>
    <property type="project" value="InterPro"/>
</dbReference>
<dbReference type="Gene3D" id="3.40.50.1970">
    <property type="match status" value="1"/>
</dbReference>
<sequence length="657" mass="70448">MNLVGVLRSRHARRFMAVASGRGVATQFQAAGFTSSSNSEDSNSILELLQRVADGKVSPQSAAELCAAAAEYEAVGNFAKIDTKREFRTGFPEVVYAESKTPEQVAAIMNAMIDGGENNVMASRVTQQAADEIRALMPHQHLTYYEVPRILASKTLDNPIKREPTKSDNAKKEASACVLCAGTSDLPVAEEAAVTLELADFRVTRLYDVGVAGIHRLLRNQHVLRASDVAICVAGMDGALPGVVGGLTSSPVIAVPTSVGYGAAFGGLAPLLTMLNACSPGVGVVNIDNGFGAAVLAASRNRRYVAPTSTSSLSGELSPSSLHGSAAIKQEPTAMDTESSSDSQLPSPAFRSLQRTLPIGGESRERQQKNRRKRRSSGDDAVVREEAESSEEEKQEQVEMLTISVEELERRLTVVADEQLKRIAEFGRVHGTIMQEAKEYVGNMEMQMRNQLEHERTVLRAEAEEFVAETTKENEALRQKVKDLTLQVEGLEKQVDTLEQENDATKKAKASSTQHEETQQGNGEQPQQTHSPPNNQTQVLPENGKTNRTVETISANNSHKANGSEPGGRKSLHPPLVIKQVSTCSASIPTNPTPQHEGNESKDQLVQQQQPPTPPNGTQPKARVVAQDGLSTTKSSQPPAPSGPEGAGEINTSGGTT</sequence>
<feature type="domain" description="PurE" evidence="4">
    <location>
        <begin position="174"/>
        <end position="306"/>
    </location>
</feature>
<gene>
    <name evidence="5" type="ORF">PHMEG_000278</name>
</gene>
<dbReference type="GO" id="GO:0004638">
    <property type="term" value="F:phosphoribosylaminoimidazole carboxylase activity"/>
    <property type="evidence" value="ECO:0007669"/>
    <property type="project" value="UniProtKB-EC"/>
</dbReference>
<dbReference type="STRING" id="4795.A0A225X4L3"/>
<organism evidence="5 6">
    <name type="scientific">Phytophthora megakarya</name>
    <dbReference type="NCBI Taxonomy" id="4795"/>
    <lineage>
        <taxon>Eukaryota</taxon>
        <taxon>Sar</taxon>
        <taxon>Stramenopiles</taxon>
        <taxon>Oomycota</taxon>
        <taxon>Peronosporomycetes</taxon>
        <taxon>Peronosporales</taxon>
        <taxon>Peronosporaceae</taxon>
        <taxon>Phytophthora</taxon>
    </lineage>
</organism>
<evidence type="ECO:0000256" key="1">
    <source>
        <dbReference type="ARBA" id="ARBA00004747"/>
    </source>
</evidence>
<dbReference type="OrthoDB" id="10062183at2759"/>
<evidence type="ECO:0000256" key="3">
    <source>
        <dbReference type="SAM" id="MobiDB-lite"/>
    </source>
</evidence>
<dbReference type="GO" id="GO:0006189">
    <property type="term" value="P:'de novo' IMP biosynthetic process"/>
    <property type="evidence" value="ECO:0007669"/>
    <property type="project" value="UniProtKB-UniPathway"/>
</dbReference>
<dbReference type="PANTHER" id="PTHR43064:SF1">
    <property type="entry name" value="SLL1489 PROTEIN"/>
    <property type="match status" value="1"/>
</dbReference>
<accession>A0A225X4L3</accession>
<dbReference type="AlphaFoldDB" id="A0A225X4L3"/>
<dbReference type="NCBIfam" id="NF033503">
    <property type="entry name" value="LarB"/>
    <property type="match status" value="1"/>
</dbReference>
<feature type="region of interest" description="Disordered" evidence="3">
    <location>
        <begin position="330"/>
        <end position="395"/>
    </location>
</feature>
<dbReference type="InterPro" id="IPR039476">
    <property type="entry name" value="P2CMN_synthase_LarB"/>
</dbReference>
<name>A0A225X4L3_9STRA</name>
<dbReference type="Proteomes" id="UP000198211">
    <property type="component" value="Unassembled WGS sequence"/>
</dbReference>
<dbReference type="SUPFAM" id="SSF52255">
    <property type="entry name" value="N5-CAIR mutase (phosphoribosylaminoimidazole carboxylase, PurE)"/>
    <property type="match status" value="1"/>
</dbReference>
<comment type="pathway">
    <text evidence="1">Purine metabolism; IMP biosynthesis via de novo pathway; 5-amino-1-(5-phospho-D-ribosyl)imidazole-4-carboxylate from 5-amino-1-(5-phospho-D-ribosyl)imidazole (carboxylase route): step 1/1.</text>
</comment>
<protein>
    <recommendedName>
        <fullName evidence="2">phosphoribosylaminoimidazole carboxylase</fullName>
        <ecNumber evidence="2">4.1.1.21</ecNumber>
    </recommendedName>
</protein>
<reference evidence="6" key="1">
    <citation type="submission" date="2017-03" db="EMBL/GenBank/DDBJ databases">
        <title>Phytopthora megakarya and P. palmivora, two closely related causual agents of cacao black pod achieved similar genome size and gene model numbers by different mechanisms.</title>
        <authorList>
            <person name="Ali S."/>
            <person name="Shao J."/>
            <person name="Larry D.J."/>
            <person name="Kronmiller B."/>
            <person name="Shen D."/>
            <person name="Strem M.D."/>
            <person name="Melnick R.L."/>
            <person name="Guiltinan M.J."/>
            <person name="Tyler B.M."/>
            <person name="Meinhardt L.W."/>
            <person name="Bailey B.A."/>
        </authorList>
    </citation>
    <scope>NUCLEOTIDE SEQUENCE [LARGE SCALE GENOMIC DNA]</scope>
    <source>
        <strain evidence="6">zdho120</strain>
    </source>
</reference>
<feature type="compositionally biased region" description="Polar residues" evidence="3">
    <location>
        <begin position="519"/>
        <end position="561"/>
    </location>
</feature>
<comment type="caution">
    <text evidence="5">The sequence shown here is derived from an EMBL/GenBank/DDBJ whole genome shotgun (WGS) entry which is preliminary data.</text>
</comment>
<feature type="region of interest" description="Disordered" evidence="3">
    <location>
        <begin position="495"/>
        <end position="657"/>
    </location>
</feature>
<dbReference type="PANTHER" id="PTHR43064">
    <property type="entry name" value="PHOSPHORIBOSYLAMINOIMIDAZOLE CARBOXYLASE-RELATED"/>
    <property type="match status" value="1"/>
</dbReference>
<dbReference type="EC" id="4.1.1.21" evidence="2"/>
<dbReference type="UniPathway" id="UPA00074">
    <property type="reaction ID" value="UER00130"/>
</dbReference>
<evidence type="ECO:0000313" key="5">
    <source>
        <dbReference type="EMBL" id="OWZ24602.1"/>
    </source>
</evidence>
<dbReference type="Pfam" id="PF00731">
    <property type="entry name" value="AIRC"/>
    <property type="match status" value="1"/>
</dbReference>
<evidence type="ECO:0000256" key="2">
    <source>
        <dbReference type="ARBA" id="ARBA00012329"/>
    </source>
</evidence>
<proteinExistence type="predicted"/>
<feature type="compositionally biased region" description="Polar residues" evidence="3">
    <location>
        <begin position="580"/>
        <end position="596"/>
    </location>
</feature>
<dbReference type="SMART" id="SM01001">
    <property type="entry name" value="AIRC"/>
    <property type="match status" value="1"/>
</dbReference>
<feature type="compositionally biased region" description="Basic and acidic residues" evidence="3">
    <location>
        <begin position="376"/>
        <end position="387"/>
    </location>
</feature>
<evidence type="ECO:0000259" key="4">
    <source>
        <dbReference type="SMART" id="SM01001"/>
    </source>
</evidence>
<dbReference type="InterPro" id="IPR000031">
    <property type="entry name" value="PurE_dom"/>
</dbReference>